<evidence type="ECO:0000256" key="1">
    <source>
        <dbReference type="SAM" id="Phobius"/>
    </source>
</evidence>
<gene>
    <name evidence="3" type="ORF">pdam_00000150</name>
</gene>
<dbReference type="STRING" id="46731.A0A3M6UY17"/>
<dbReference type="SUPFAM" id="SSF53300">
    <property type="entry name" value="vWA-like"/>
    <property type="match status" value="1"/>
</dbReference>
<name>A0A3M6UY17_POCDA</name>
<dbReference type="AlphaFoldDB" id="A0A3M6UY17"/>
<dbReference type="Pfam" id="PF00024">
    <property type="entry name" value="PAN_1"/>
    <property type="match status" value="1"/>
</dbReference>
<dbReference type="Gene3D" id="3.40.50.410">
    <property type="entry name" value="von Willebrand factor, type A domain"/>
    <property type="match status" value="1"/>
</dbReference>
<dbReference type="SUPFAM" id="SSF57414">
    <property type="entry name" value="Hairpin loop containing domain-like"/>
    <property type="match status" value="1"/>
</dbReference>
<dbReference type="InterPro" id="IPR003609">
    <property type="entry name" value="Pan_app"/>
</dbReference>
<evidence type="ECO:0000313" key="3">
    <source>
        <dbReference type="EMBL" id="RMX58218.1"/>
    </source>
</evidence>
<keyword evidence="1" id="KW-1133">Transmembrane helix</keyword>
<reference evidence="3 4" key="1">
    <citation type="journal article" date="2018" name="Sci. Rep.">
        <title>Comparative analysis of the Pocillopora damicornis genome highlights role of immune system in coral evolution.</title>
        <authorList>
            <person name="Cunning R."/>
            <person name="Bay R.A."/>
            <person name="Gillette P."/>
            <person name="Baker A.C."/>
            <person name="Traylor-Knowles N."/>
        </authorList>
    </citation>
    <scope>NUCLEOTIDE SEQUENCE [LARGE SCALE GENOMIC DNA]</scope>
    <source>
        <strain evidence="3">RSMAS</strain>
        <tissue evidence="3">Whole animal</tissue>
    </source>
</reference>
<protein>
    <recommendedName>
        <fullName evidence="2">VWFA domain-containing protein</fullName>
    </recommendedName>
</protein>
<evidence type="ECO:0000313" key="4">
    <source>
        <dbReference type="Proteomes" id="UP000275408"/>
    </source>
</evidence>
<dbReference type="PRINTS" id="PR00453">
    <property type="entry name" value="VWFADOMAIN"/>
</dbReference>
<feature type="transmembrane region" description="Helical" evidence="1">
    <location>
        <begin position="21"/>
        <end position="41"/>
    </location>
</feature>
<dbReference type="PANTHER" id="PTHR24020">
    <property type="entry name" value="COLLAGEN ALPHA"/>
    <property type="match status" value="1"/>
</dbReference>
<dbReference type="Pfam" id="PF00092">
    <property type="entry name" value="VWA"/>
    <property type="match status" value="1"/>
</dbReference>
<dbReference type="OrthoDB" id="5987692at2759"/>
<keyword evidence="1" id="KW-0812">Transmembrane</keyword>
<dbReference type="CDD" id="cd01450">
    <property type="entry name" value="vWFA_subfamily_ECM"/>
    <property type="match status" value="1"/>
</dbReference>
<organism evidence="3 4">
    <name type="scientific">Pocillopora damicornis</name>
    <name type="common">Cauliflower coral</name>
    <name type="synonym">Millepora damicornis</name>
    <dbReference type="NCBI Taxonomy" id="46731"/>
    <lineage>
        <taxon>Eukaryota</taxon>
        <taxon>Metazoa</taxon>
        <taxon>Cnidaria</taxon>
        <taxon>Anthozoa</taxon>
        <taxon>Hexacorallia</taxon>
        <taxon>Scleractinia</taxon>
        <taxon>Astrocoeniina</taxon>
        <taxon>Pocilloporidae</taxon>
        <taxon>Pocillopora</taxon>
    </lineage>
</organism>
<keyword evidence="4" id="KW-1185">Reference proteome</keyword>
<dbReference type="Proteomes" id="UP000275408">
    <property type="component" value="Unassembled WGS sequence"/>
</dbReference>
<evidence type="ECO:0000259" key="2">
    <source>
        <dbReference type="PROSITE" id="PS50234"/>
    </source>
</evidence>
<dbReference type="PROSITE" id="PS50234">
    <property type="entry name" value="VWFA"/>
    <property type="match status" value="1"/>
</dbReference>
<keyword evidence="1" id="KW-0472">Membrane</keyword>
<sequence length="351" mass="39647">MVSDQNNSCYCFCCRRFSWKFYLTFLFHSVCPFAMDLAFLLDSSGSIGENNYLDMKRFINEVIDHFHISPKDTHVGVVSFSTQAQTEIRFTSKQTADAIKPSVLNITYQNDLTYIDRGLNKTHMDLFSAQGGMRTNVPHILLVITDGKSNSGEKINKQENYVIRFATNDGQSKNVSPTKRLESRGPTILFCFYSFATFFLGELKTRQQAQYLKDDGIVIFALGIGSGIKMTELKAMVSMEPYVFLFSSVRQMVPSDKASDIALALCAAARTSNAIIHPVITQHSLLQHTVVSRVTADDLECAFMCIKHSLCYSFNFHAPTRLCELSNARKADHLKDFVYDHSSVYNELIFV</sequence>
<dbReference type="EMBL" id="RCHS01000537">
    <property type="protein sequence ID" value="RMX58218.1"/>
    <property type="molecule type" value="Genomic_DNA"/>
</dbReference>
<dbReference type="SMART" id="SM00327">
    <property type="entry name" value="VWA"/>
    <property type="match status" value="1"/>
</dbReference>
<dbReference type="InterPro" id="IPR050525">
    <property type="entry name" value="ECM_Assembly_Org"/>
</dbReference>
<dbReference type="InterPro" id="IPR036465">
    <property type="entry name" value="vWFA_dom_sf"/>
</dbReference>
<comment type="caution">
    <text evidence="3">The sequence shown here is derived from an EMBL/GenBank/DDBJ whole genome shotgun (WGS) entry which is preliminary data.</text>
</comment>
<feature type="domain" description="VWFA" evidence="2">
    <location>
        <begin position="36"/>
        <end position="261"/>
    </location>
</feature>
<accession>A0A3M6UY17</accession>
<proteinExistence type="predicted"/>
<dbReference type="InterPro" id="IPR002035">
    <property type="entry name" value="VWF_A"/>
</dbReference>
<dbReference type="PANTHER" id="PTHR24020:SF20">
    <property type="entry name" value="PH DOMAIN-CONTAINING PROTEIN"/>
    <property type="match status" value="1"/>
</dbReference>